<gene>
    <name evidence="3" type="ORF">FM105_00525</name>
</gene>
<feature type="signal peptide" evidence="2">
    <location>
        <begin position="1"/>
        <end position="22"/>
    </location>
</feature>
<keyword evidence="2" id="KW-0732">Signal</keyword>
<dbReference type="AlphaFoldDB" id="A0A1X6WTS0"/>
<feature type="region of interest" description="Disordered" evidence="1">
    <location>
        <begin position="175"/>
        <end position="218"/>
    </location>
</feature>
<feature type="compositionally biased region" description="Acidic residues" evidence="1">
    <location>
        <begin position="180"/>
        <end position="191"/>
    </location>
</feature>
<dbReference type="EMBL" id="FWFF01000001">
    <property type="protein sequence ID" value="SLM88547.1"/>
    <property type="molecule type" value="Genomic_DNA"/>
</dbReference>
<evidence type="ECO:0000313" key="3">
    <source>
        <dbReference type="EMBL" id="SLM88547.1"/>
    </source>
</evidence>
<protein>
    <submittedName>
        <fullName evidence="3">Uncharacterized protein</fullName>
    </submittedName>
</protein>
<sequence>MPAGLRAPALLSGLALVLTVTACGEVGSEPEVDYEAFAESVAELPAVESVDTDGDGDGEAFTAEISAEADEAALRTTGRRIMRLLGDAGVGYDASPLTIVSGPYTLEGAYGYSDPDTGTYRSDRLDLTDLPHLHALPDVASGILRNGTATVTLAEGADLRTWVEDAVTRDGHTRVHAYPAEEDSQETEGPDDTPGADGGTDAQTAAGSAAGSSAVDRRWVPADSDDLEESFRFHLGSEANTEAVQKLFTAADAADATVVTAEVYTEGDVDADLELQSLDALEQLDDVFTDEYDALTGFTFHTGDGLRLDYGSSVESHYSPSAPSIDDVLSAHEQIEDLGASLTSVSAGLREAEVEAPDTGVLRDVADAVSSSSWPLEPTERVSLHHPDSPDADSSLAAEWWGERVDVLASLWDAGFIDATERGESATAVTIHRGQGPDFTTAAGRDALIAALRGADWQANARITLEDSQHLTFESTADGKALNPHNPQGDASAELSEWAQEFVDAWDATAG</sequence>
<dbReference type="Proteomes" id="UP000196581">
    <property type="component" value="Unassembled WGS sequence"/>
</dbReference>
<dbReference type="RefSeq" id="WP_087003106.1">
    <property type="nucleotide sequence ID" value="NZ_FWFF01000001.1"/>
</dbReference>
<feature type="compositionally biased region" description="Basic and acidic residues" evidence="1">
    <location>
        <begin position="378"/>
        <end position="389"/>
    </location>
</feature>
<evidence type="ECO:0000313" key="4">
    <source>
        <dbReference type="Proteomes" id="UP000196581"/>
    </source>
</evidence>
<keyword evidence="4" id="KW-1185">Reference proteome</keyword>
<evidence type="ECO:0000256" key="1">
    <source>
        <dbReference type="SAM" id="MobiDB-lite"/>
    </source>
</evidence>
<accession>A0A1X6WTS0</accession>
<name>A0A1X6WTS0_9MICO</name>
<feature type="chain" id="PRO_5038946207" evidence="2">
    <location>
        <begin position="23"/>
        <end position="511"/>
    </location>
</feature>
<dbReference type="PROSITE" id="PS51257">
    <property type="entry name" value="PROKAR_LIPOPROTEIN"/>
    <property type="match status" value="1"/>
</dbReference>
<feature type="region of interest" description="Disordered" evidence="1">
    <location>
        <begin position="373"/>
        <end position="394"/>
    </location>
</feature>
<evidence type="ECO:0000256" key="2">
    <source>
        <dbReference type="SAM" id="SignalP"/>
    </source>
</evidence>
<feature type="compositionally biased region" description="Low complexity" evidence="1">
    <location>
        <begin position="192"/>
        <end position="214"/>
    </location>
</feature>
<organism evidence="3 4">
    <name type="scientific">Brevibacterium yomogidense</name>
    <dbReference type="NCBI Taxonomy" id="946573"/>
    <lineage>
        <taxon>Bacteria</taxon>
        <taxon>Bacillati</taxon>
        <taxon>Actinomycetota</taxon>
        <taxon>Actinomycetes</taxon>
        <taxon>Micrococcales</taxon>
        <taxon>Brevibacteriaceae</taxon>
        <taxon>Brevibacterium</taxon>
    </lineage>
</organism>
<proteinExistence type="predicted"/>
<reference evidence="4" key="1">
    <citation type="submission" date="2017-02" db="EMBL/GenBank/DDBJ databases">
        <authorList>
            <person name="Dridi B."/>
        </authorList>
    </citation>
    <scope>NUCLEOTIDE SEQUENCE [LARGE SCALE GENOMIC DNA]</scope>
    <source>
        <strain evidence="4">B Co 03.10</strain>
    </source>
</reference>